<reference evidence="16" key="1">
    <citation type="submission" date="2019-08" db="EMBL/GenBank/DDBJ databases">
        <title>The genome of the North American firefly Photinus pyralis.</title>
        <authorList>
            <consortium name="Photinus pyralis genome working group"/>
            <person name="Fallon T.R."/>
            <person name="Sander Lower S.E."/>
            <person name="Weng J.-K."/>
        </authorList>
    </citation>
    <scope>NUCLEOTIDE SEQUENCE</scope>
    <source>
        <strain evidence="16">TRF0915ILg1</strain>
        <tissue evidence="16">Whole body</tissue>
    </source>
</reference>
<evidence type="ECO:0000256" key="4">
    <source>
        <dbReference type="ARBA" id="ARBA00010617"/>
    </source>
</evidence>
<name>A0A8K0C411_IGNLU</name>
<keyword evidence="5 13" id="KW-0349">Heme</keyword>
<comment type="similarity">
    <text evidence="4 14">Belongs to the cytochrome P450 family.</text>
</comment>
<keyword evidence="10 13" id="KW-0408">Iron</keyword>
<feature type="binding site" description="axial binding residue" evidence="13">
    <location>
        <position position="447"/>
    </location>
    <ligand>
        <name>heme</name>
        <dbReference type="ChEBI" id="CHEBI:30413"/>
    </ligand>
    <ligandPart>
        <name>Fe</name>
        <dbReference type="ChEBI" id="CHEBI:18248"/>
    </ligandPart>
</feature>
<dbReference type="PRINTS" id="PR00463">
    <property type="entry name" value="EP450I"/>
</dbReference>
<dbReference type="Gene3D" id="1.10.630.10">
    <property type="entry name" value="Cytochrome P450"/>
    <property type="match status" value="1"/>
</dbReference>
<dbReference type="Pfam" id="PF00067">
    <property type="entry name" value="p450"/>
    <property type="match status" value="1"/>
</dbReference>
<dbReference type="EMBL" id="VTPC01091189">
    <property type="protein sequence ID" value="KAF2879309.1"/>
    <property type="molecule type" value="Genomic_DNA"/>
</dbReference>
<dbReference type="InterPro" id="IPR002401">
    <property type="entry name" value="Cyt_P450_E_grp-I"/>
</dbReference>
<feature type="transmembrane region" description="Helical" evidence="15">
    <location>
        <begin position="6"/>
        <end position="26"/>
    </location>
</feature>
<keyword evidence="15" id="KW-1133">Transmembrane helix</keyword>
<dbReference type="PANTHER" id="PTHR24292:SF45">
    <property type="entry name" value="CYTOCHROME P450 6G1-RELATED"/>
    <property type="match status" value="1"/>
</dbReference>
<accession>A0A8K0C411</accession>
<organism evidence="16 17">
    <name type="scientific">Ignelater luminosus</name>
    <name type="common">Cucubano</name>
    <name type="synonym">Pyrophorus luminosus</name>
    <dbReference type="NCBI Taxonomy" id="2038154"/>
    <lineage>
        <taxon>Eukaryota</taxon>
        <taxon>Metazoa</taxon>
        <taxon>Ecdysozoa</taxon>
        <taxon>Arthropoda</taxon>
        <taxon>Hexapoda</taxon>
        <taxon>Insecta</taxon>
        <taxon>Pterygota</taxon>
        <taxon>Neoptera</taxon>
        <taxon>Endopterygota</taxon>
        <taxon>Coleoptera</taxon>
        <taxon>Polyphaga</taxon>
        <taxon>Elateriformia</taxon>
        <taxon>Elateroidea</taxon>
        <taxon>Elateridae</taxon>
        <taxon>Agrypninae</taxon>
        <taxon>Pyrophorini</taxon>
        <taxon>Ignelater</taxon>
    </lineage>
</organism>
<dbReference type="InterPro" id="IPR036396">
    <property type="entry name" value="Cyt_P450_sf"/>
</dbReference>
<keyword evidence="8" id="KW-0492">Microsome</keyword>
<dbReference type="AlphaFoldDB" id="A0A8K0C411"/>
<dbReference type="InterPro" id="IPR017972">
    <property type="entry name" value="Cyt_P450_CS"/>
</dbReference>
<evidence type="ECO:0000256" key="8">
    <source>
        <dbReference type="ARBA" id="ARBA00022848"/>
    </source>
</evidence>
<sequence length="504" mass="58655">MDWTININTLFTISSFIIPYLLYKLFTINFNHWKDRNVPYIQPYPIFGNFWKVFTFRAQIGQYIAELYNQFDTPYFGMFVFNKPHLVIRSPDIMKYVLVRDFYNFNDRTVLSDGRCDSMGSKFLFLVKNPEWKIVRTKIAPVFSSGKLRNMVGSMNKVAEDMRTYIRNHSNRDNLEAKEIFAKYATDVIGCCAFGVSANSFKYEDADFRKHGRLIFDTRLKTSMAQTFSFVAPTLTKIFKLSFFDPRFTGFVRKVFWEIYHDRKRNNITRNDLIDTIMQIEEMCKNGECNMEFEGDRVPAQAAHFFAAGFETVSSTASFALYEICLQPKIQNRVREEVKSALAKHGRFSYEALKCLPYLDMVLLETLRKYPALPFLDRTCLENYNVPGTDLVIEKGTPVYIPVFGLHYDPKYFPHPEKFDPERFSEENKDSFPEFAFVPFGKGPRSCIGERFGYVSTKLSLAQVLSEFEVERNSETPEPLDYVTKGFLLASKVGLPMKFTKIDS</sequence>
<evidence type="ECO:0000256" key="9">
    <source>
        <dbReference type="ARBA" id="ARBA00023002"/>
    </source>
</evidence>
<dbReference type="InterPro" id="IPR001128">
    <property type="entry name" value="Cyt_P450"/>
</dbReference>
<keyword evidence="7" id="KW-0256">Endoplasmic reticulum</keyword>
<proteinExistence type="inferred from homology"/>
<dbReference type="Proteomes" id="UP000801492">
    <property type="component" value="Unassembled WGS sequence"/>
</dbReference>
<dbReference type="GO" id="GO:0005506">
    <property type="term" value="F:iron ion binding"/>
    <property type="evidence" value="ECO:0007669"/>
    <property type="project" value="InterPro"/>
</dbReference>
<keyword evidence="6 13" id="KW-0479">Metal-binding</keyword>
<keyword evidence="15" id="KW-0812">Transmembrane</keyword>
<dbReference type="InterPro" id="IPR050476">
    <property type="entry name" value="Insect_CytP450_Detox"/>
</dbReference>
<dbReference type="GO" id="GO:0016705">
    <property type="term" value="F:oxidoreductase activity, acting on paired donors, with incorporation or reduction of molecular oxygen"/>
    <property type="evidence" value="ECO:0007669"/>
    <property type="project" value="InterPro"/>
</dbReference>
<evidence type="ECO:0000256" key="10">
    <source>
        <dbReference type="ARBA" id="ARBA00023004"/>
    </source>
</evidence>
<evidence type="ECO:0000313" key="17">
    <source>
        <dbReference type="Proteomes" id="UP000801492"/>
    </source>
</evidence>
<protein>
    <recommendedName>
        <fullName evidence="18">Cytochrome P450</fullName>
    </recommendedName>
</protein>
<evidence type="ECO:0000256" key="13">
    <source>
        <dbReference type="PIRSR" id="PIRSR602401-1"/>
    </source>
</evidence>
<evidence type="ECO:0000256" key="7">
    <source>
        <dbReference type="ARBA" id="ARBA00022824"/>
    </source>
</evidence>
<dbReference type="PROSITE" id="PS00086">
    <property type="entry name" value="CYTOCHROME_P450"/>
    <property type="match status" value="1"/>
</dbReference>
<evidence type="ECO:0000256" key="3">
    <source>
        <dbReference type="ARBA" id="ARBA00004406"/>
    </source>
</evidence>
<evidence type="ECO:0000256" key="6">
    <source>
        <dbReference type="ARBA" id="ARBA00022723"/>
    </source>
</evidence>
<dbReference type="FunFam" id="1.10.630.10:FF:000042">
    <property type="entry name" value="Cytochrome P450"/>
    <property type="match status" value="1"/>
</dbReference>
<evidence type="ECO:0000256" key="12">
    <source>
        <dbReference type="ARBA" id="ARBA00023136"/>
    </source>
</evidence>
<evidence type="ECO:0000256" key="11">
    <source>
        <dbReference type="ARBA" id="ARBA00023033"/>
    </source>
</evidence>
<dbReference type="CDD" id="cd11056">
    <property type="entry name" value="CYP6-like"/>
    <property type="match status" value="1"/>
</dbReference>
<evidence type="ECO:0000313" key="16">
    <source>
        <dbReference type="EMBL" id="KAF2879309.1"/>
    </source>
</evidence>
<dbReference type="GO" id="GO:0020037">
    <property type="term" value="F:heme binding"/>
    <property type="evidence" value="ECO:0007669"/>
    <property type="project" value="InterPro"/>
</dbReference>
<keyword evidence="17" id="KW-1185">Reference proteome</keyword>
<gene>
    <name evidence="16" type="ORF">ILUMI_26864</name>
</gene>
<dbReference type="SUPFAM" id="SSF48264">
    <property type="entry name" value="Cytochrome P450"/>
    <property type="match status" value="1"/>
</dbReference>
<evidence type="ECO:0000256" key="1">
    <source>
        <dbReference type="ARBA" id="ARBA00001971"/>
    </source>
</evidence>
<evidence type="ECO:0008006" key="18">
    <source>
        <dbReference type="Google" id="ProtNLM"/>
    </source>
</evidence>
<evidence type="ECO:0000256" key="15">
    <source>
        <dbReference type="SAM" id="Phobius"/>
    </source>
</evidence>
<evidence type="ECO:0000256" key="14">
    <source>
        <dbReference type="RuleBase" id="RU000461"/>
    </source>
</evidence>
<keyword evidence="11 14" id="KW-0503">Monooxygenase</keyword>
<keyword evidence="9 14" id="KW-0560">Oxidoreductase</keyword>
<evidence type="ECO:0000256" key="5">
    <source>
        <dbReference type="ARBA" id="ARBA00022617"/>
    </source>
</evidence>
<dbReference type="GO" id="GO:0005789">
    <property type="term" value="C:endoplasmic reticulum membrane"/>
    <property type="evidence" value="ECO:0007669"/>
    <property type="project" value="UniProtKB-SubCell"/>
</dbReference>
<keyword evidence="12 15" id="KW-0472">Membrane</keyword>
<dbReference type="OrthoDB" id="2789670at2759"/>
<comment type="subcellular location">
    <subcellularLocation>
        <location evidence="3">Endoplasmic reticulum membrane</location>
        <topology evidence="3">Peripheral membrane protein</topology>
    </subcellularLocation>
    <subcellularLocation>
        <location evidence="2">Microsome membrane</location>
        <topology evidence="2">Peripheral membrane protein</topology>
    </subcellularLocation>
</comment>
<dbReference type="PRINTS" id="PR00385">
    <property type="entry name" value="P450"/>
</dbReference>
<comment type="cofactor">
    <cofactor evidence="1 13">
        <name>heme</name>
        <dbReference type="ChEBI" id="CHEBI:30413"/>
    </cofactor>
</comment>
<comment type="caution">
    <text evidence="16">The sequence shown here is derived from an EMBL/GenBank/DDBJ whole genome shotgun (WGS) entry which is preliminary data.</text>
</comment>
<dbReference type="PANTHER" id="PTHR24292">
    <property type="entry name" value="CYTOCHROME P450"/>
    <property type="match status" value="1"/>
</dbReference>
<evidence type="ECO:0000256" key="2">
    <source>
        <dbReference type="ARBA" id="ARBA00004174"/>
    </source>
</evidence>
<dbReference type="GO" id="GO:0004497">
    <property type="term" value="F:monooxygenase activity"/>
    <property type="evidence" value="ECO:0007669"/>
    <property type="project" value="UniProtKB-KW"/>
</dbReference>